<feature type="compositionally biased region" description="Polar residues" evidence="1">
    <location>
        <begin position="53"/>
        <end position="64"/>
    </location>
</feature>
<organism evidence="2 3">
    <name type="scientific">Streptomyces hintoniae</name>
    <dbReference type="NCBI Taxonomy" id="3075521"/>
    <lineage>
        <taxon>Bacteria</taxon>
        <taxon>Bacillati</taxon>
        <taxon>Actinomycetota</taxon>
        <taxon>Actinomycetes</taxon>
        <taxon>Kitasatosporales</taxon>
        <taxon>Streptomycetaceae</taxon>
        <taxon>Streptomyces</taxon>
    </lineage>
</organism>
<evidence type="ECO:0000313" key="3">
    <source>
        <dbReference type="Proteomes" id="UP001180489"/>
    </source>
</evidence>
<dbReference type="RefSeq" id="WP_311636437.1">
    <property type="nucleotide sequence ID" value="NZ_JAVRFF010000030.1"/>
</dbReference>
<proteinExistence type="predicted"/>
<evidence type="ECO:0000256" key="1">
    <source>
        <dbReference type="SAM" id="MobiDB-lite"/>
    </source>
</evidence>
<evidence type="ECO:0000313" key="2">
    <source>
        <dbReference type="EMBL" id="MDT0475391.1"/>
    </source>
</evidence>
<keyword evidence="3" id="KW-1185">Reference proteome</keyword>
<reference evidence="2" key="1">
    <citation type="submission" date="2024-05" db="EMBL/GenBank/DDBJ databases">
        <title>30 novel species of actinomycetes from the DSMZ collection.</title>
        <authorList>
            <person name="Nouioui I."/>
        </authorList>
    </citation>
    <scope>NUCLEOTIDE SEQUENCE</scope>
    <source>
        <strain evidence="2">DSM 41014</strain>
    </source>
</reference>
<accession>A0ABU2UQ38</accession>
<comment type="caution">
    <text evidence="2">The sequence shown here is derived from an EMBL/GenBank/DDBJ whole genome shotgun (WGS) entry which is preliminary data.</text>
</comment>
<name>A0ABU2UQ38_9ACTN</name>
<dbReference type="EMBL" id="JAVRFF010000030">
    <property type="protein sequence ID" value="MDT0475391.1"/>
    <property type="molecule type" value="Genomic_DNA"/>
</dbReference>
<feature type="compositionally biased region" description="Basic residues" evidence="1">
    <location>
        <begin position="22"/>
        <end position="35"/>
    </location>
</feature>
<gene>
    <name evidence="2" type="ORF">RM863_25005</name>
</gene>
<feature type="region of interest" description="Disordered" evidence="1">
    <location>
        <begin position="1"/>
        <end position="64"/>
    </location>
</feature>
<dbReference type="Proteomes" id="UP001180489">
    <property type="component" value="Unassembled WGS sequence"/>
</dbReference>
<protein>
    <submittedName>
        <fullName evidence="2">Uncharacterized protein</fullName>
    </submittedName>
</protein>
<sequence>MSRGPGGEEPAVRHTASDRRPAATRRRATNHHRPSRTAETTGSTERSERQPNRHTATSEPANCF</sequence>
<feature type="compositionally biased region" description="Basic and acidic residues" evidence="1">
    <location>
        <begin position="10"/>
        <end position="21"/>
    </location>
</feature>